<dbReference type="EMBL" id="QUSY01000720">
    <property type="protein sequence ID" value="RHY27712.1"/>
    <property type="molecule type" value="Genomic_DNA"/>
</dbReference>
<feature type="region of interest" description="Disordered" evidence="1">
    <location>
        <begin position="198"/>
        <end position="218"/>
    </location>
</feature>
<feature type="region of interest" description="Disordered" evidence="1">
    <location>
        <begin position="621"/>
        <end position="654"/>
    </location>
</feature>
<dbReference type="AlphaFoldDB" id="A0A418AR86"/>
<proteinExistence type="predicted"/>
<feature type="region of interest" description="Disordered" evidence="1">
    <location>
        <begin position="327"/>
        <end position="365"/>
    </location>
</feature>
<feature type="region of interest" description="Disordered" evidence="1">
    <location>
        <begin position="469"/>
        <end position="497"/>
    </location>
</feature>
<evidence type="ECO:0000313" key="3">
    <source>
        <dbReference type="Proteomes" id="UP000285060"/>
    </source>
</evidence>
<feature type="compositionally biased region" description="Low complexity" evidence="1">
    <location>
        <begin position="534"/>
        <end position="549"/>
    </location>
</feature>
<feature type="region of interest" description="Disordered" evidence="1">
    <location>
        <begin position="396"/>
        <end position="445"/>
    </location>
</feature>
<sequence>MNQATLERDDVLVKCVHLAQTLQLTFPTKQPHMYDTGDAAYLPHVVQTLTHTQALPMEILATLTFVANVYQQLEQSHYVEPNVLQSVLYHMQVPPLSAFVQPTQYPMQFHLHHPHHHHHHHPYVSVAPSTALFMPPPQQFYSNSFAPLQPHYVVASPHHGMSAHPVGSTPLINQMESPPSPTAPGYVCPPQQAVYHQHPHTTEEHANNHPQQGPQHIPRDVMDHQRASFSPRFVSDTTHSTAPSALVYESSQDDSPALDAFPNDEAFLCRHFTDDLLPFDFSACRTSTPSLTSSPSHHQSRPETNYTFSKDISLDIRRHLEEEQLFNQQAYGHHENSSDEGNSGMDRASSRCISPSPSHAMYGSTSFQPITDITAQDEDLYDAALELRFQPFLDSLTHDDDDVNGNTATGNDVNDQQPQDSDTPSLHHEMPTSSADQHDQQDLQEQQHQLLQPWLGDEQNNVVCTASGDAASVTSSSNGSEEAEVSTRPLPSKDQKGVQLKRRYLYDAPTPLEIQKQSVQIHMQTTTDRQQDRAATAPSATSSTTSLPSAEDVVAVTTTWISRMHGQGHCFDDKARQKFQELVAVDPFRAVGITVSFDIRKDTIQNKSAWLARACFNCQRKHHPSTMTTKSTSSRKALPPKTTPNKTTTTSRPK</sequence>
<reference evidence="2 3" key="1">
    <citation type="submission" date="2018-08" db="EMBL/GenBank/DDBJ databases">
        <title>Aphanomyces genome sequencing and annotation.</title>
        <authorList>
            <person name="Minardi D."/>
            <person name="Oidtmann B."/>
            <person name="Van Der Giezen M."/>
            <person name="Studholme D.J."/>
        </authorList>
    </citation>
    <scope>NUCLEOTIDE SEQUENCE [LARGE SCALE GENOMIC DNA]</scope>
    <source>
        <strain evidence="2 3">NJM0002</strain>
    </source>
</reference>
<feature type="compositionally biased region" description="Low complexity" evidence="1">
    <location>
        <begin position="287"/>
        <end position="296"/>
    </location>
</feature>
<feature type="region of interest" description="Disordered" evidence="1">
    <location>
        <begin position="523"/>
        <end position="549"/>
    </location>
</feature>
<name>A0A418AR86_9STRA</name>
<organism evidence="2 3">
    <name type="scientific">Aphanomyces invadans</name>
    <dbReference type="NCBI Taxonomy" id="157072"/>
    <lineage>
        <taxon>Eukaryota</taxon>
        <taxon>Sar</taxon>
        <taxon>Stramenopiles</taxon>
        <taxon>Oomycota</taxon>
        <taxon>Saprolegniomycetes</taxon>
        <taxon>Saprolegniales</taxon>
        <taxon>Verrucalvaceae</taxon>
        <taxon>Aphanomyces</taxon>
    </lineage>
</organism>
<keyword evidence="3" id="KW-1185">Reference proteome</keyword>
<gene>
    <name evidence="2" type="ORF">DYB32_006591</name>
</gene>
<feature type="compositionally biased region" description="Polar residues" evidence="1">
    <location>
        <begin position="404"/>
        <end position="424"/>
    </location>
</feature>
<evidence type="ECO:0000256" key="1">
    <source>
        <dbReference type="SAM" id="MobiDB-lite"/>
    </source>
</evidence>
<dbReference type="Proteomes" id="UP000285060">
    <property type="component" value="Unassembled WGS sequence"/>
</dbReference>
<protein>
    <submittedName>
        <fullName evidence="2">Uncharacterized protein</fullName>
    </submittedName>
</protein>
<feature type="compositionally biased region" description="Polar residues" evidence="1">
    <location>
        <begin position="351"/>
        <end position="365"/>
    </location>
</feature>
<accession>A0A418AR86</accession>
<feature type="compositionally biased region" description="Basic and acidic residues" evidence="1">
    <location>
        <begin position="425"/>
        <end position="441"/>
    </location>
</feature>
<feature type="region of interest" description="Disordered" evidence="1">
    <location>
        <begin position="287"/>
        <end position="306"/>
    </location>
</feature>
<evidence type="ECO:0000313" key="2">
    <source>
        <dbReference type="EMBL" id="RHY27712.1"/>
    </source>
</evidence>
<feature type="compositionally biased region" description="Low complexity" evidence="1">
    <location>
        <begin position="625"/>
        <end position="654"/>
    </location>
</feature>
<comment type="caution">
    <text evidence="2">The sequence shown here is derived from an EMBL/GenBank/DDBJ whole genome shotgun (WGS) entry which is preliminary data.</text>
</comment>